<organism evidence="1 2">
    <name type="scientific">Aphanothece sacrum FPU1</name>
    <dbReference type="NCBI Taxonomy" id="1920663"/>
    <lineage>
        <taxon>Bacteria</taxon>
        <taxon>Bacillati</taxon>
        <taxon>Cyanobacteriota</taxon>
        <taxon>Cyanophyceae</taxon>
        <taxon>Oscillatoriophycideae</taxon>
        <taxon>Chroococcales</taxon>
        <taxon>Aphanothecaceae</taxon>
        <taxon>Aphanothece</taxon>
    </lineage>
</organism>
<name>A0A401IIT4_APHSA</name>
<protein>
    <submittedName>
        <fullName evidence="1">Uncharacterized protein</fullName>
    </submittedName>
</protein>
<sequence length="114" mass="13587">MTKKIKLMADYNYYPLWDMEDPDNIDPNELPLTQETKKRLLQWSKTYDQILSLDDPSSSDFANEIEAKVFESEGIQLWKQLQQELKPEYEVFYFSEERGKLLSPILLYSSIRIN</sequence>
<keyword evidence="2" id="KW-1185">Reference proteome</keyword>
<dbReference type="RefSeq" id="WP_124976754.1">
    <property type="nucleotide sequence ID" value="NZ_BDQK01000013.1"/>
</dbReference>
<accession>A0A401IIT4</accession>
<evidence type="ECO:0000313" key="1">
    <source>
        <dbReference type="EMBL" id="GBF81116.1"/>
    </source>
</evidence>
<dbReference type="OrthoDB" id="1150977at2"/>
<dbReference type="Proteomes" id="UP000287247">
    <property type="component" value="Unassembled WGS sequence"/>
</dbReference>
<reference evidence="2" key="1">
    <citation type="submission" date="2017-05" db="EMBL/GenBank/DDBJ databases">
        <title>Physiological properties and genetic analysis related to exopolysaccharide production of fresh-water unicellular cyanobacterium Aphanothece sacrum, Suizenji Nori, that has been cultured as a food source in Japan.</title>
        <authorList>
            <person name="Kanesaki Y."/>
            <person name="Yoshikawa S."/>
            <person name="Ohki K."/>
        </authorList>
    </citation>
    <scope>NUCLEOTIDE SEQUENCE [LARGE SCALE GENOMIC DNA]</scope>
    <source>
        <strain evidence="2">FPU1</strain>
    </source>
</reference>
<dbReference type="AlphaFoldDB" id="A0A401IIT4"/>
<evidence type="ECO:0000313" key="2">
    <source>
        <dbReference type="Proteomes" id="UP000287247"/>
    </source>
</evidence>
<dbReference type="EMBL" id="BDQK01000013">
    <property type="protein sequence ID" value="GBF81116.1"/>
    <property type="molecule type" value="Genomic_DNA"/>
</dbReference>
<proteinExistence type="predicted"/>
<comment type="caution">
    <text evidence="1">The sequence shown here is derived from an EMBL/GenBank/DDBJ whole genome shotgun (WGS) entry which is preliminary data.</text>
</comment>
<gene>
    <name evidence="1" type="ORF">AsFPU1_2528</name>
</gene>